<organism evidence="1 2">
    <name type="scientific">Actinomyces johnsonii F0510</name>
    <dbReference type="NCBI Taxonomy" id="1227262"/>
    <lineage>
        <taxon>Bacteria</taxon>
        <taxon>Bacillati</taxon>
        <taxon>Actinomycetota</taxon>
        <taxon>Actinomycetes</taxon>
        <taxon>Actinomycetales</taxon>
        <taxon>Actinomycetaceae</taxon>
        <taxon>Actinomyces</taxon>
    </lineage>
</organism>
<evidence type="ECO:0000313" key="2">
    <source>
        <dbReference type="Proteomes" id="UP000016498"/>
    </source>
</evidence>
<name>U1PPZ2_9ACTO</name>
<proteinExistence type="predicted"/>
<dbReference type="AlphaFoldDB" id="U1PPZ2"/>
<dbReference type="Proteomes" id="UP000016498">
    <property type="component" value="Unassembled WGS sequence"/>
</dbReference>
<reference evidence="1 2" key="1">
    <citation type="submission" date="2013-06" db="EMBL/GenBank/DDBJ databases">
        <authorList>
            <person name="Weinstock G."/>
            <person name="Sodergren E."/>
            <person name="Lobos E.A."/>
            <person name="Fulton L."/>
            <person name="Fulton R."/>
            <person name="Courtney L."/>
            <person name="Fronick C."/>
            <person name="O'Laughlin M."/>
            <person name="Godfrey J."/>
            <person name="Wilson R.M."/>
            <person name="Miner T."/>
            <person name="Farmer C."/>
            <person name="Delehaunty K."/>
            <person name="Cordes M."/>
            <person name="Minx P."/>
            <person name="Tomlinson C."/>
            <person name="Chen J."/>
            <person name="Wollam A."/>
            <person name="Pepin K.H."/>
            <person name="Bhonagiri V."/>
            <person name="Zhang X."/>
            <person name="Warren W."/>
            <person name="Mitreva M."/>
            <person name="Mardis E.R."/>
            <person name="Wilson R.K."/>
        </authorList>
    </citation>
    <scope>NUCLEOTIDE SEQUENCE [LARGE SCALE GENOMIC DNA]</scope>
    <source>
        <strain evidence="1 2">F0510</strain>
    </source>
</reference>
<comment type="caution">
    <text evidence="1">The sequence shown here is derived from an EMBL/GenBank/DDBJ whole genome shotgun (WGS) entry which is preliminary data.</text>
</comment>
<protein>
    <submittedName>
        <fullName evidence="1">Uncharacterized protein</fullName>
    </submittedName>
</protein>
<evidence type="ECO:0000313" key="1">
    <source>
        <dbReference type="EMBL" id="ERH18205.1"/>
    </source>
</evidence>
<dbReference type="EMBL" id="AWSD01000208">
    <property type="protein sequence ID" value="ERH18205.1"/>
    <property type="molecule type" value="Genomic_DNA"/>
</dbReference>
<dbReference type="HOGENOM" id="CLU_2893735_0_0_11"/>
<accession>U1PPZ2</accession>
<sequence length="62" mass="6682">MVPLTLTPSLFGVPLGTVGHCAGRSRSERRGRRCVRAKRQHLLTLGDTRIVLPGITSTVTNA</sequence>
<gene>
    <name evidence="1" type="ORF">HMPREF1549_01915</name>
</gene>